<reference evidence="4" key="1">
    <citation type="submission" date="2020-10" db="EMBL/GenBank/DDBJ databases">
        <authorList>
            <person name="Gilroy R."/>
        </authorList>
    </citation>
    <scope>NUCLEOTIDE SEQUENCE</scope>
    <source>
        <strain evidence="4">ChiSjej3B21-11622</strain>
    </source>
</reference>
<evidence type="ECO:0000256" key="2">
    <source>
        <dbReference type="ARBA" id="ARBA00022840"/>
    </source>
</evidence>
<dbReference type="EMBL" id="DVFT01000023">
    <property type="protein sequence ID" value="HIQ95250.1"/>
    <property type="molecule type" value="Genomic_DNA"/>
</dbReference>
<proteinExistence type="predicted"/>
<comment type="caution">
    <text evidence="4">The sequence shown here is derived from an EMBL/GenBank/DDBJ whole genome shotgun (WGS) entry which is preliminary data.</text>
</comment>
<dbReference type="Proteomes" id="UP000886886">
    <property type="component" value="Unassembled WGS sequence"/>
</dbReference>
<accession>A0A9D0ZUV0</accession>
<dbReference type="CDD" id="cd10170">
    <property type="entry name" value="ASKHA_NBD_HSP70"/>
    <property type="match status" value="1"/>
</dbReference>
<dbReference type="SUPFAM" id="SSF53067">
    <property type="entry name" value="Actin-like ATPase domain"/>
    <property type="match status" value="2"/>
</dbReference>
<dbReference type="GO" id="GO:0140662">
    <property type="term" value="F:ATP-dependent protein folding chaperone"/>
    <property type="evidence" value="ECO:0007669"/>
    <property type="project" value="InterPro"/>
</dbReference>
<keyword evidence="2" id="KW-0067">ATP-binding</keyword>
<reference evidence="4" key="2">
    <citation type="journal article" date="2021" name="PeerJ">
        <title>Extensive microbial diversity within the chicken gut microbiome revealed by metagenomics and culture.</title>
        <authorList>
            <person name="Gilroy R."/>
            <person name="Ravi A."/>
            <person name="Getino M."/>
            <person name="Pursley I."/>
            <person name="Horton D.L."/>
            <person name="Alikhan N.F."/>
            <person name="Baker D."/>
            <person name="Gharbi K."/>
            <person name="Hall N."/>
            <person name="Watson M."/>
            <person name="Adriaenssens E.M."/>
            <person name="Foster-Nyarko E."/>
            <person name="Jarju S."/>
            <person name="Secka A."/>
            <person name="Antonio M."/>
            <person name="Oren A."/>
            <person name="Chaudhuri R.R."/>
            <person name="La Ragione R."/>
            <person name="Hildebrand F."/>
            <person name="Pallen M.J."/>
        </authorList>
    </citation>
    <scope>NUCLEOTIDE SEQUENCE</scope>
    <source>
        <strain evidence="4">ChiSjej3B21-11622</strain>
    </source>
</reference>
<sequence>MINIGLDFGSTYTVTSVLSNGQPKAVLLSQTAATPFIPTVVSKNKKGQYEYGIIARKRAERSNIQIFKAFKMLLSETNPEILKERGFEGEDQPEEISRRYLEKTLGECLKACGEEEIGNLVVGVPEIWYEQLAGIDCCTKIRDICKSLPFVHEVQVVSEPAAASAYFVWNYKLSRKEDFKGHILLIDYGGGTLDITLNEVTCEDGETSIQVKDRTGAGENEEGRIGKAGIVFMESVTAEAIQKQMGEEPKTDEKFYKAVYSFEEELQSRSAEVEEFYEQNTLLPLETLEEEFTLLEYMGEEVEVSYGLMYQVYQKVIAGVLDEKLGEIISYMEKHGIDYRNSQQEGFKIAMAGGFSNFYLVRRQIKQRFGFTSQDRRLDGIIKERTDCENAIAFGAALIAEQKITIPERAPYAIGIYTENSDQAFSYAVKYREKIECGKVYYLKNPKDQKERIFMGSRIRQFVVNPSEDDRRGIVIAPSRKYQEKLEIGDLFSKNGIQTFAIGFSWDHSMVLSLHIKEFQYLTGEFTGREKSIELSRLSDLFDLVELENTAHG</sequence>
<dbReference type="PANTHER" id="PTHR42749">
    <property type="entry name" value="CELL SHAPE-DETERMINING PROTEIN MREB"/>
    <property type="match status" value="1"/>
</dbReference>
<dbReference type="Gene3D" id="3.90.640.10">
    <property type="entry name" value="Actin, Chain A, domain 4"/>
    <property type="match status" value="1"/>
</dbReference>
<evidence type="ECO:0000313" key="5">
    <source>
        <dbReference type="Proteomes" id="UP000886886"/>
    </source>
</evidence>
<dbReference type="Gene3D" id="3.30.420.40">
    <property type="match status" value="2"/>
</dbReference>
<evidence type="ECO:0000256" key="3">
    <source>
        <dbReference type="ARBA" id="ARBA00023186"/>
    </source>
</evidence>
<evidence type="ECO:0000256" key="1">
    <source>
        <dbReference type="ARBA" id="ARBA00022741"/>
    </source>
</evidence>
<name>A0A9D0ZUV0_9FIRM</name>
<keyword evidence="1" id="KW-0547">Nucleotide-binding</keyword>
<dbReference type="InterPro" id="IPR013126">
    <property type="entry name" value="Hsp_70_fam"/>
</dbReference>
<dbReference type="PANTHER" id="PTHR42749:SF1">
    <property type="entry name" value="CELL SHAPE-DETERMINING PROTEIN MREB"/>
    <property type="match status" value="1"/>
</dbReference>
<protein>
    <submittedName>
        <fullName evidence="4">Hsp70 family protein</fullName>
    </submittedName>
</protein>
<dbReference type="InterPro" id="IPR043129">
    <property type="entry name" value="ATPase_NBD"/>
</dbReference>
<dbReference type="Pfam" id="PF00012">
    <property type="entry name" value="HSP70"/>
    <property type="match status" value="1"/>
</dbReference>
<evidence type="ECO:0000313" key="4">
    <source>
        <dbReference type="EMBL" id="HIQ95250.1"/>
    </source>
</evidence>
<dbReference type="GO" id="GO:0005524">
    <property type="term" value="F:ATP binding"/>
    <property type="evidence" value="ECO:0007669"/>
    <property type="project" value="UniProtKB-KW"/>
</dbReference>
<organism evidence="4 5">
    <name type="scientific">Candidatus Limivivens merdigallinarum</name>
    <dbReference type="NCBI Taxonomy" id="2840859"/>
    <lineage>
        <taxon>Bacteria</taxon>
        <taxon>Bacillati</taxon>
        <taxon>Bacillota</taxon>
        <taxon>Clostridia</taxon>
        <taxon>Lachnospirales</taxon>
        <taxon>Lachnospiraceae</taxon>
        <taxon>Lachnospiraceae incertae sedis</taxon>
        <taxon>Candidatus Limivivens</taxon>
    </lineage>
</organism>
<dbReference type="AlphaFoldDB" id="A0A9D0ZUV0"/>
<keyword evidence="3" id="KW-0143">Chaperone</keyword>
<gene>
    <name evidence="4" type="ORF">IAB26_01680</name>
</gene>